<evidence type="ECO:0000313" key="7">
    <source>
        <dbReference type="EMBL" id="CAD8270938.1"/>
    </source>
</evidence>
<protein>
    <recommendedName>
        <fullName evidence="6">Profilin</fullName>
    </recommendedName>
</protein>
<dbReference type="Gene3D" id="3.30.450.30">
    <property type="entry name" value="Dynein light chain 2a, cytoplasmic"/>
    <property type="match status" value="1"/>
</dbReference>
<dbReference type="GO" id="GO:0005938">
    <property type="term" value="C:cell cortex"/>
    <property type="evidence" value="ECO:0007669"/>
    <property type="project" value="TreeGrafter"/>
</dbReference>
<evidence type="ECO:0000256" key="3">
    <source>
        <dbReference type="ARBA" id="ARBA00022490"/>
    </source>
</evidence>
<dbReference type="PANTHER" id="PTHR11604">
    <property type="entry name" value="PROFILIN"/>
    <property type="match status" value="1"/>
</dbReference>
<evidence type="ECO:0000256" key="6">
    <source>
        <dbReference type="RuleBase" id="RU003909"/>
    </source>
</evidence>
<gene>
    <name evidence="8" type="ORF">KFE25_001286</name>
    <name evidence="7" type="ORF">PLUT1463_LOCUS5252</name>
</gene>
<reference evidence="7" key="1">
    <citation type="submission" date="2021-01" db="EMBL/GenBank/DDBJ databases">
        <authorList>
            <person name="Corre E."/>
            <person name="Pelletier E."/>
            <person name="Niang G."/>
            <person name="Scheremetjew M."/>
            <person name="Finn R."/>
            <person name="Kale V."/>
            <person name="Holt S."/>
            <person name="Cochrane G."/>
            <person name="Meng A."/>
            <person name="Brown T."/>
            <person name="Cohen L."/>
        </authorList>
    </citation>
    <scope>NUCLEOTIDE SEQUENCE</scope>
    <source>
        <strain evidence="7">RCC1537</strain>
    </source>
</reference>
<dbReference type="EMBL" id="HBEB01008140">
    <property type="protein sequence ID" value="CAD8270938.1"/>
    <property type="molecule type" value="Transcribed_RNA"/>
</dbReference>
<dbReference type="Proteomes" id="UP000751190">
    <property type="component" value="Unassembled WGS sequence"/>
</dbReference>
<evidence type="ECO:0000313" key="9">
    <source>
        <dbReference type="Proteomes" id="UP000751190"/>
    </source>
</evidence>
<evidence type="ECO:0000256" key="5">
    <source>
        <dbReference type="ARBA" id="ARBA00023212"/>
    </source>
</evidence>
<dbReference type="OrthoDB" id="421374at2759"/>
<dbReference type="CDD" id="cd00148">
    <property type="entry name" value="PROF"/>
    <property type="match status" value="1"/>
</dbReference>
<dbReference type="SMART" id="SM00392">
    <property type="entry name" value="PROF"/>
    <property type="match status" value="1"/>
</dbReference>
<organism evidence="7">
    <name type="scientific">Diacronema lutheri</name>
    <name type="common">Unicellular marine alga</name>
    <name type="synonym">Monochrysis lutheri</name>
    <dbReference type="NCBI Taxonomy" id="2081491"/>
    <lineage>
        <taxon>Eukaryota</taxon>
        <taxon>Haptista</taxon>
        <taxon>Haptophyta</taxon>
        <taxon>Pavlovophyceae</taxon>
        <taxon>Pavlovales</taxon>
        <taxon>Pavlovaceae</taxon>
        <taxon>Diacronema</taxon>
    </lineage>
</organism>
<dbReference type="AlphaFoldDB" id="A0A7R9YJX4"/>
<comment type="similarity">
    <text evidence="2 6">Belongs to the profilin family.</text>
</comment>
<dbReference type="GO" id="GO:0005856">
    <property type="term" value="C:cytoskeleton"/>
    <property type="evidence" value="ECO:0007669"/>
    <property type="project" value="UniProtKB-SubCell"/>
</dbReference>
<dbReference type="InterPro" id="IPR027310">
    <property type="entry name" value="Profilin_CS"/>
</dbReference>
<evidence type="ECO:0000256" key="1">
    <source>
        <dbReference type="ARBA" id="ARBA00004245"/>
    </source>
</evidence>
<dbReference type="OMA" id="HHAENVQ"/>
<dbReference type="EMBL" id="JAGTXO010000024">
    <property type="protein sequence ID" value="KAG8461668.1"/>
    <property type="molecule type" value="Genomic_DNA"/>
</dbReference>
<keyword evidence="4 6" id="KW-0009">Actin-binding</keyword>
<dbReference type="PRINTS" id="PR00392">
    <property type="entry name" value="PROFILIN"/>
</dbReference>
<dbReference type="InterPro" id="IPR048278">
    <property type="entry name" value="PFN"/>
</dbReference>
<evidence type="ECO:0000256" key="2">
    <source>
        <dbReference type="ARBA" id="ARBA00010058"/>
    </source>
</evidence>
<keyword evidence="9" id="KW-1185">Reference proteome</keyword>
<keyword evidence="3" id="KW-0963">Cytoplasm</keyword>
<evidence type="ECO:0000256" key="4">
    <source>
        <dbReference type="ARBA" id="ARBA00023203"/>
    </source>
</evidence>
<keyword evidence="5" id="KW-0206">Cytoskeleton</keyword>
<dbReference type="PROSITE" id="PS00414">
    <property type="entry name" value="PROFILIN"/>
    <property type="match status" value="1"/>
</dbReference>
<dbReference type="InterPro" id="IPR005455">
    <property type="entry name" value="PFN_euk"/>
</dbReference>
<dbReference type="InterPro" id="IPR036140">
    <property type="entry name" value="PFN_sf"/>
</dbReference>
<evidence type="ECO:0000313" key="8">
    <source>
        <dbReference type="EMBL" id="KAG8461668.1"/>
    </source>
</evidence>
<comment type="subcellular location">
    <subcellularLocation>
        <location evidence="1">Cytoplasm</location>
        <location evidence="1">Cytoskeleton</location>
    </subcellularLocation>
</comment>
<sequence length="128" mass="13618">MSWQSYVDDHLIASGNVTQATIIGVKDVDVWAQSPGFEVSPDEAKALIAGFSDATALQANGIFANKEKYMFIKCTDGKEILGKKGTSGMCAFKGSTFIMIAVHDESITPGNCSATTGKLADYLIEQGM</sequence>
<dbReference type="SUPFAM" id="SSF55770">
    <property type="entry name" value="Profilin (actin-binding protein)"/>
    <property type="match status" value="1"/>
</dbReference>
<accession>A0A7R9YJX4</accession>
<reference evidence="8" key="2">
    <citation type="submission" date="2021-05" db="EMBL/GenBank/DDBJ databases">
        <title>The genome of the haptophyte Pavlova lutheri (Diacronema luteri, Pavlovales) - a model for lipid biosynthesis in eukaryotic algae.</title>
        <authorList>
            <person name="Hulatt C.J."/>
            <person name="Posewitz M.C."/>
        </authorList>
    </citation>
    <scope>NUCLEOTIDE SEQUENCE</scope>
    <source>
        <strain evidence="8">NIVA-4/92</strain>
    </source>
</reference>
<proteinExistence type="inferred from homology"/>
<dbReference type="PRINTS" id="PR01640">
    <property type="entry name" value="PROFILINPLNT"/>
</dbReference>
<name>A0A7R9YJX4_DIALT</name>
<dbReference type="PANTHER" id="PTHR11604:SF0">
    <property type="entry name" value="PROFILIN"/>
    <property type="match status" value="1"/>
</dbReference>
<dbReference type="GO" id="GO:0003785">
    <property type="term" value="F:actin monomer binding"/>
    <property type="evidence" value="ECO:0007669"/>
    <property type="project" value="TreeGrafter"/>
</dbReference>
<dbReference type="Pfam" id="PF00235">
    <property type="entry name" value="Profilin"/>
    <property type="match status" value="1"/>
</dbReference>